<accession>A0A9P1GWJ3</accession>
<evidence type="ECO:0000256" key="4">
    <source>
        <dbReference type="ARBA" id="ARBA00023136"/>
    </source>
</evidence>
<keyword evidence="3 6" id="KW-1133">Transmembrane helix</keyword>
<gene>
    <name evidence="7" type="ORF">PPNO1_LOCUS1786</name>
</gene>
<keyword evidence="2 6" id="KW-0812">Transmembrane</keyword>
<dbReference type="AlphaFoldDB" id="A0A9P1GWJ3"/>
<keyword evidence="4 6" id="KW-0472">Membrane</keyword>
<feature type="transmembrane region" description="Helical" evidence="6">
    <location>
        <begin position="216"/>
        <end position="235"/>
    </location>
</feature>
<organism evidence="7 8">
    <name type="scientific">Parascedosporium putredinis</name>
    <dbReference type="NCBI Taxonomy" id="1442378"/>
    <lineage>
        <taxon>Eukaryota</taxon>
        <taxon>Fungi</taxon>
        <taxon>Dikarya</taxon>
        <taxon>Ascomycota</taxon>
        <taxon>Pezizomycotina</taxon>
        <taxon>Sordariomycetes</taxon>
        <taxon>Hypocreomycetidae</taxon>
        <taxon>Microascales</taxon>
        <taxon>Microascaceae</taxon>
        <taxon>Parascedosporium</taxon>
    </lineage>
</organism>
<feature type="transmembrane region" description="Helical" evidence="6">
    <location>
        <begin position="53"/>
        <end position="77"/>
    </location>
</feature>
<evidence type="ECO:0000256" key="6">
    <source>
        <dbReference type="SAM" id="Phobius"/>
    </source>
</evidence>
<dbReference type="PANTHER" id="PTHR23501">
    <property type="entry name" value="MAJOR FACILITATOR SUPERFAMILY"/>
    <property type="match status" value="1"/>
</dbReference>
<proteinExistence type="predicted"/>
<feature type="transmembrane region" description="Helical" evidence="6">
    <location>
        <begin position="425"/>
        <end position="444"/>
    </location>
</feature>
<dbReference type="Proteomes" id="UP000838763">
    <property type="component" value="Unassembled WGS sequence"/>
</dbReference>
<sequence>MAADSTKSDPVQNEVENVEPRPQTSEKPRVEDTIVAEAHEGEDAHIKLSWRSWLVVAVTCFAVVSQVFVVVAAGPLLMQAVLSPLFGRLSDVLERKYLAGVPPLIAFVGAVISAKATSMNMLVGGGYPLGDSALKYRPIAQGFCGMAGTIGGLIGSLGAGAVTNVSSDGWREYPKMTLKEYIWTCDPIGSFLFITGSTLTILGLNWSSGVYGWSDVHVIAPLTIGLVMLLGFGIYEWKGRDDGLVAHVFFQHNANFFYTTFAFAIEGWIFYSAVNSFVPQIVLNLGFEHTAWDISVRQLYFKDLKNPLLVTFIIFLAVTIFYACIRPDMDKAQIAINVFAGIGQAGPLTLLPAAIQYTAPHAFLSTATGLAFSARAIGGAMAPPIADLLTAMASGVREGVEGATDNVWAAAAKESANQYAAAYRLAWASIIPFVVIAIVCIWFMRGVEELMTDKIEATVERVAENDEEKSGKKGFNLHL</sequence>
<dbReference type="SUPFAM" id="SSF103473">
    <property type="entry name" value="MFS general substrate transporter"/>
    <property type="match status" value="1"/>
</dbReference>
<keyword evidence="8" id="KW-1185">Reference proteome</keyword>
<feature type="transmembrane region" description="Helical" evidence="6">
    <location>
        <begin position="334"/>
        <end position="355"/>
    </location>
</feature>
<reference evidence="7" key="1">
    <citation type="submission" date="2022-11" db="EMBL/GenBank/DDBJ databases">
        <authorList>
            <person name="Scott C."/>
            <person name="Bruce N."/>
        </authorList>
    </citation>
    <scope>NUCLEOTIDE SEQUENCE</scope>
</reference>
<feature type="transmembrane region" description="Helical" evidence="6">
    <location>
        <begin position="97"/>
        <end position="114"/>
    </location>
</feature>
<feature type="transmembrane region" description="Helical" evidence="6">
    <location>
        <begin position="308"/>
        <end position="325"/>
    </location>
</feature>
<dbReference type="Gene3D" id="1.20.1250.20">
    <property type="entry name" value="MFS general substrate transporter like domains"/>
    <property type="match status" value="1"/>
</dbReference>
<comment type="subcellular location">
    <subcellularLocation>
        <location evidence="1">Membrane</location>
        <topology evidence="1">Multi-pass membrane protein</topology>
    </subcellularLocation>
</comment>
<evidence type="ECO:0000256" key="2">
    <source>
        <dbReference type="ARBA" id="ARBA00022692"/>
    </source>
</evidence>
<comment type="caution">
    <text evidence="7">The sequence shown here is derived from an EMBL/GenBank/DDBJ whole genome shotgun (WGS) entry which is preliminary data.</text>
</comment>
<feature type="transmembrane region" description="Helical" evidence="6">
    <location>
        <begin position="181"/>
        <end position="204"/>
    </location>
</feature>
<feature type="transmembrane region" description="Helical" evidence="6">
    <location>
        <begin position="256"/>
        <end position="274"/>
    </location>
</feature>
<evidence type="ECO:0008006" key="9">
    <source>
        <dbReference type="Google" id="ProtNLM"/>
    </source>
</evidence>
<dbReference type="GO" id="GO:0022857">
    <property type="term" value="F:transmembrane transporter activity"/>
    <property type="evidence" value="ECO:0007669"/>
    <property type="project" value="TreeGrafter"/>
</dbReference>
<evidence type="ECO:0000256" key="1">
    <source>
        <dbReference type="ARBA" id="ARBA00004141"/>
    </source>
</evidence>
<name>A0A9P1GWJ3_9PEZI</name>
<dbReference type="GO" id="GO:0005886">
    <property type="term" value="C:plasma membrane"/>
    <property type="evidence" value="ECO:0007669"/>
    <property type="project" value="TreeGrafter"/>
</dbReference>
<evidence type="ECO:0000313" key="7">
    <source>
        <dbReference type="EMBL" id="CAI4212017.1"/>
    </source>
</evidence>
<feature type="region of interest" description="Disordered" evidence="5">
    <location>
        <begin position="1"/>
        <end position="30"/>
    </location>
</feature>
<dbReference type="EMBL" id="CALLCH030000003">
    <property type="protein sequence ID" value="CAI4212017.1"/>
    <property type="molecule type" value="Genomic_DNA"/>
</dbReference>
<evidence type="ECO:0000313" key="8">
    <source>
        <dbReference type="Proteomes" id="UP000838763"/>
    </source>
</evidence>
<protein>
    <recommendedName>
        <fullName evidence="9">MFS general substrate transporter</fullName>
    </recommendedName>
</protein>
<evidence type="ECO:0000256" key="3">
    <source>
        <dbReference type="ARBA" id="ARBA00022989"/>
    </source>
</evidence>
<dbReference type="OrthoDB" id="2587356at2759"/>
<dbReference type="InterPro" id="IPR036259">
    <property type="entry name" value="MFS_trans_sf"/>
</dbReference>
<evidence type="ECO:0000256" key="5">
    <source>
        <dbReference type="SAM" id="MobiDB-lite"/>
    </source>
</evidence>
<dbReference type="PANTHER" id="PTHR23501:SF195">
    <property type="entry name" value="PEP5"/>
    <property type="match status" value="1"/>
</dbReference>